<gene>
    <name evidence="6" type="ORF">BAE44_0000312</name>
</gene>
<feature type="domain" description="Translation initiation factor beta propellor-like" evidence="5">
    <location>
        <begin position="95"/>
        <end position="190"/>
    </location>
</feature>
<proteinExistence type="predicted"/>
<evidence type="ECO:0000313" key="7">
    <source>
        <dbReference type="Proteomes" id="UP000095767"/>
    </source>
</evidence>
<evidence type="ECO:0000313" key="6">
    <source>
        <dbReference type="EMBL" id="OEL38668.1"/>
    </source>
</evidence>
<dbReference type="Proteomes" id="UP000095767">
    <property type="component" value="Unassembled WGS sequence"/>
</dbReference>
<dbReference type="PANTHER" id="PTHR14068">
    <property type="entry name" value="EUKARYOTIC TRANSLATION INITIATION FACTOR 3 EIF3 -RELATED"/>
    <property type="match status" value="1"/>
</dbReference>
<sequence>VMMMRYSIMKTLLRSKWVCNTIVVDNLPGVLPEKFEKLGNSIQKIFSRAYVIKEGKPCANSWKRGAVAEKSFLVSVIARCTGRTMENILLSRLIGTPKIKKSTYTGFDLFRIKERDIPVEVLELDNKNDKIIAFAWEPKGHRFAIIHGDGPNPDISFYSMRTAKSTTRVSKLTTLKSKEANALYWCPTGAFHSHFWAEGLWWQSGVLQC</sequence>
<dbReference type="Pfam" id="PF08662">
    <property type="entry name" value="eIF2A"/>
    <property type="match status" value="1"/>
</dbReference>
<protein>
    <submittedName>
        <fullName evidence="6">Eukaryotic translation initiation factor 3 subunit B</fullName>
    </submittedName>
</protein>
<dbReference type="STRING" id="888268.A0A1E5WMS7"/>
<evidence type="ECO:0000259" key="5">
    <source>
        <dbReference type="Pfam" id="PF08662"/>
    </source>
</evidence>
<keyword evidence="7" id="KW-1185">Reference proteome</keyword>
<accession>A0A1E5WMS7</accession>
<dbReference type="EMBL" id="LWDX02000949">
    <property type="protein sequence ID" value="OEL38668.1"/>
    <property type="molecule type" value="Genomic_DNA"/>
</dbReference>
<evidence type="ECO:0000256" key="3">
    <source>
        <dbReference type="ARBA" id="ARBA00022884"/>
    </source>
</evidence>
<dbReference type="GO" id="GO:0003743">
    <property type="term" value="F:translation initiation factor activity"/>
    <property type="evidence" value="ECO:0007669"/>
    <property type="project" value="UniProtKB-KW"/>
</dbReference>
<reference evidence="6 7" key="1">
    <citation type="submission" date="2016-09" db="EMBL/GenBank/DDBJ databases">
        <title>The draft genome of Dichanthelium oligosanthes: A C3 panicoid grass species.</title>
        <authorList>
            <person name="Studer A.J."/>
            <person name="Schnable J.C."/>
            <person name="Brutnell T.P."/>
        </authorList>
    </citation>
    <scope>NUCLEOTIDE SEQUENCE [LARGE SCALE GENOMIC DNA]</scope>
    <source>
        <strain evidence="7">cv. Kellogg 1175</strain>
        <tissue evidence="6">Leaf</tissue>
    </source>
</reference>
<feature type="non-terminal residue" evidence="6">
    <location>
        <position position="1"/>
    </location>
</feature>
<evidence type="ECO:0000256" key="2">
    <source>
        <dbReference type="ARBA" id="ARBA00022540"/>
    </source>
</evidence>
<evidence type="ECO:0000256" key="1">
    <source>
        <dbReference type="ARBA" id="ARBA00022490"/>
    </source>
</evidence>
<dbReference type="InterPro" id="IPR013979">
    <property type="entry name" value="TIF_beta_prop-like"/>
</dbReference>
<dbReference type="InterPro" id="IPR011400">
    <property type="entry name" value="EIF3B"/>
</dbReference>
<dbReference type="GO" id="GO:0031369">
    <property type="term" value="F:translation initiation factor binding"/>
    <property type="evidence" value="ECO:0007669"/>
    <property type="project" value="InterPro"/>
</dbReference>
<dbReference type="OrthoDB" id="1673920at2759"/>
<keyword evidence="2 6" id="KW-0396">Initiation factor</keyword>
<dbReference type="PANTHER" id="PTHR14068:SF0">
    <property type="entry name" value="EUKARYOTIC TRANSLATION INITIATION FACTOR 3 SUBUNIT B"/>
    <property type="match status" value="1"/>
</dbReference>
<dbReference type="GO" id="GO:0003723">
    <property type="term" value="F:RNA binding"/>
    <property type="evidence" value="ECO:0007669"/>
    <property type="project" value="UniProtKB-KW"/>
</dbReference>
<evidence type="ECO:0000256" key="4">
    <source>
        <dbReference type="ARBA" id="ARBA00022917"/>
    </source>
</evidence>
<name>A0A1E5WMS7_9POAL</name>
<comment type="caution">
    <text evidence="6">The sequence shown here is derived from an EMBL/GenBank/DDBJ whole genome shotgun (WGS) entry which is preliminary data.</text>
</comment>
<organism evidence="6 7">
    <name type="scientific">Dichanthelium oligosanthes</name>
    <dbReference type="NCBI Taxonomy" id="888268"/>
    <lineage>
        <taxon>Eukaryota</taxon>
        <taxon>Viridiplantae</taxon>
        <taxon>Streptophyta</taxon>
        <taxon>Embryophyta</taxon>
        <taxon>Tracheophyta</taxon>
        <taxon>Spermatophyta</taxon>
        <taxon>Magnoliopsida</taxon>
        <taxon>Liliopsida</taxon>
        <taxon>Poales</taxon>
        <taxon>Poaceae</taxon>
        <taxon>PACMAD clade</taxon>
        <taxon>Panicoideae</taxon>
        <taxon>Panicodae</taxon>
        <taxon>Paniceae</taxon>
        <taxon>Dichantheliinae</taxon>
        <taxon>Dichanthelium</taxon>
    </lineage>
</organism>
<keyword evidence="1" id="KW-0963">Cytoplasm</keyword>
<keyword evidence="4" id="KW-0648">Protein biosynthesis</keyword>
<dbReference type="AlphaFoldDB" id="A0A1E5WMS7"/>
<keyword evidence="3" id="KW-0694">RNA-binding</keyword>
<dbReference type="GO" id="GO:0005852">
    <property type="term" value="C:eukaryotic translation initiation factor 3 complex"/>
    <property type="evidence" value="ECO:0007669"/>
    <property type="project" value="InterPro"/>
</dbReference>